<proteinExistence type="predicted"/>
<evidence type="ECO:0000313" key="2">
    <source>
        <dbReference type="EMBL" id="AIJ10682.1"/>
    </source>
</evidence>
<feature type="region of interest" description="Disordered" evidence="1">
    <location>
        <begin position="144"/>
        <end position="167"/>
    </location>
</feature>
<dbReference type="EMBL" id="CP006665">
    <property type="protein sequence ID" value="AIJ10682.1"/>
    <property type="molecule type" value="Genomic_DNA"/>
</dbReference>
<gene>
    <name evidence="2" type="ORF">ETEE_p1091</name>
</gene>
<keyword evidence="2" id="KW-0614">Plasmid</keyword>
<sequence>MDRSFSRVSNALFSIDVILRIIGDQAAIDEVELVILEHISKVSDDLDQTSAQLKKLMADNGIDEMPGYTNPKEYSIEINSPQVAQFAHMIRKMDALMGVVDTLWLHSILNSKQRTDANYQWQQRFIRLSGRIIGIEKRARISAHSKGKATEVEQAAPETQEMPEEDGLSCDVIQDNIATKISLGKPTSTAELQESVA</sequence>
<reference evidence="2 3" key="1">
    <citation type="journal article" date="2012" name="PLoS ONE">
        <title>Edwardsiella comparative phylogenomics reveal the new intra/inter-species taxonomic relationships, virulence evolution and niche adaptation mechanisms.</title>
        <authorList>
            <person name="Yang M."/>
            <person name="Lv Y."/>
            <person name="Xiao J."/>
            <person name="Wu H."/>
            <person name="Zheng H."/>
            <person name="Liu Q."/>
            <person name="Zhang Y."/>
            <person name="Wang Q."/>
        </authorList>
    </citation>
    <scope>NUCLEOTIDE SEQUENCE [LARGE SCALE GENOMIC DNA]</scope>
    <source>
        <strain evidence="3">080813</strain>
        <plasmid evidence="3">Plasmid 1</plasmid>
    </source>
</reference>
<dbReference type="AlphaFoldDB" id="A0A076LVI8"/>
<name>A0A076LVI8_9GAMM</name>
<protein>
    <submittedName>
        <fullName evidence="2">Uncharacterized protein</fullName>
    </submittedName>
</protein>
<dbReference type="Proteomes" id="UP000028681">
    <property type="component" value="Plasmid 1"/>
</dbReference>
<evidence type="ECO:0000256" key="1">
    <source>
        <dbReference type="SAM" id="MobiDB-lite"/>
    </source>
</evidence>
<organism evidence="2 3">
    <name type="scientific">Edwardsiella anguillarum ET080813</name>
    <dbReference type="NCBI Taxonomy" id="667120"/>
    <lineage>
        <taxon>Bacteria</taxon>
        <taxon>Pseudomonadati</taxon>
        <taxon>Pseudomonadota</taxon>
        <taxon>Gammaproteobacteria</taxon>
        <taxon>Enterobacterales</taxon>
        <taxon>Hafniaceae</taxon>
        <taxon>Edwardsiella</taxon>
    </lineage>
</organism>
<dbReference type="HOGENOM" id="CLU_092415_0_0_6"/>
<dbReference type="KEGG" id="ete:ETEE_p1091"/>
<evidence type="ECO:0000313" key="3">
    <source>
        <dbReference type="Proteomes" id="UP000028681"/>
    </source>
</evidence>
<geneLocation type="plasmid" evidence="2 3">
    <name>1</name>
</geneLocation>
<accession>A0A076LVI8</accession>